<dbReference type="PROSITE" id="PS00478">
    <property type="entry name" value="LIM_DOMAIN_1"/>
    <property type="match status" value="1"/>
</dbReference>
<evidence type="ECO:0000313" key="11">
    <source>
        <dbReference type="EMBL" id="KAK1788960.1"/>
    </source>
</evidence>
<evidence type="ECO:0000259" key="10">
    <source>
        <dbReference type="PROSITE" id="PS50023"/>
    </source>
</evidence>
<comment type="subcellular location">
    <subcellularLocation>
        <location evidence="1">Nucleus</location>
    </subcellularLocation>
</comment>
<keyword evidence="4 8" id="KW-0440">LIM domain</keyword>
<dbReference type="InterPro" id="IPR001781">
    <property type="entry name" value="Znf_LIM"/>
</dbReference>
<evidence type="ECO:0000256" key="8">
    <source>
        <dbReference type="PROSITE-ProRule" id="PRU00125"/>
    </source>
</evidence>
<evidence type="ECO:0000256" key="7">
    <source>
        <dbReference type="ARBA" id="ARBA00023242"/>
    </source>
</evidence>
<dbReference type="Gene3D" id="2.10.110.10">
    <property type="entry name" value="Cysteine Rich Protein"/>
    <property type="match status" value="2"/>
</dbReference>
<keyword evidence="7" id="KW-0539">Nucleus</keyword>
<accession>A0AAD8Z0B8</accession>
<organism evidence="11 12">
    <name type="scientific">Electrophorus voltai</name>
    <dbReference type="NCBI Taxonomy" id="2609070"/>
    <lineage>
        <taxon>Eukaryota</taxon>
        <taxon>Metazoa</taxon>
        <taxon>Chordata</taxon>
        <taxon>Craniata</taxon>
        <taxon>Vertebrata</taxon>
        <taxon>Euteleostomi</taxon>
        <taxon>Actinopterygii</taxon>
        <taxon>Neopterygii</taxon>
        <taxon>Teleostei</taxon>
        <taxon>Ostariophysi</taxon>
        <taxon>Gymnotiformes</taxon>
        <taxon>Gymnotoidei</taxon>
        <taxon>Gymnotidae</taxon>
        <taxon>Electrophorus</taxon>
    </lineage>
</organism>
<keyword evidence="5" id="KW-0238">DNA-binding</keyword>
<dbReference type="PANTHER" id="PTHR24208:SF95">
    <property type="entry name" value="LIM_HOMEOBOX PROTEIN LHX9"/>
    <property type="match status" value="1"/>
</dbReference>
<evidence type="ECO:0000256" key="9">
    <source>
        <dbReference type="SAM" id="MobiDB-lite"/>
    </source>
</evidence>
<evidence type="ECO:0000256" key="1">
    <source>
        <dbReference type="ARBA" id="ARBA00004123"/>
    </source>
</evidence>
<keyword evidence="6" id="KW-0371">Homeobox</keyword>
<evidence type="ECO:0000256" key="5">
    <source>
        <dbReference type="ARBA" id="ARBA00023125"/>
    </source>
</evidence>
<proteinExistence type="predicted"/>
<sequence>MTSSDDSTLDEMLYSSFHDSSEGRAEQPTPSNSFSGEENSTLSPPLVARPLICGGCGERVCDRFVLMAAGQAWHGVCLRCSQCQCELQTHPSLYCKEGNIYCQQDYCRLFGIGRCTRCSQPIPSSSLVMRCGNMTFHPHCFSCQECDVTLLPGNLYCVEGQSLFCQSHYICYQHSQGQ</sequence>
<keyword evidence="2 8" id="KW-0479">Metal-binding</keyword>
<feature type="compositionally biased region" description="Polar residues" evidence="9">
    <location>
        <begin position="28"/>
        <end position="42"/>
    </location>
</feature>
<dbReference type="Pfam" id="PF00412">
    <property type="entry name" value="LIM"/>
    <property type="match status" value="2"/>
</dbReference>
<feature type="domain" description="LIM zinc-binding" evidence="10">
    <location>
        <begin position="51"/>
        <end position="112"/>
    </location>
</feature>
<evidence type="ECO:0000256" key="4">
    <source>
        <dbReference type="ARBA" id="ARBA00023038"/>
    </source>
</evidence>
<dbReference type="InterPro" id="IPR050453">
    <property type="entry name" value="LIM_Homeobox_TF"/>
</dbReference>
<dbReference type="GO" id="GO:0005634">
    <property type="term" value="C:nucleus"/>
    <property type="evidence" value="ECO:0007669"/>
    <property type="project" value="UniProtKB-SubCell"/>
</dbReference>
<evidence type="ECO:0000256" key="3">
    <source>
        <dbReference type="ARBA" id="ARBA00022833"/>
    </source>
</evidence>
<dbReference type="GO" id="GO:0046872">
    <property type="term" value="F:metal ion binding"/>
    <property type="evidence" value="ECO:0007669"/>
    <property type="project" value="UniProtKB-KW"/>
</dbReference>
<name>A0AAD8Z0B8_9TELE</name>
<reference evidence="11" key="1">
    <citation type="submission" date="2023-03" db="EMBL/GenBank/DDBJ databases">
        <title>Electrophorus voltai genome.</title>
        <authorList>
            <person name="Bian C."/>
        </authorList>
    </citation>
    <scope>NUCLEOTIDE SEQUENCE</scope>
    <source>
        <strain evidence="11">CB-2022</strain>
        <tissue evidence="11">Muscle</tissue>
    </source>
</reference>
<evidence type="ECO:0000256" key="6">
    <source>
        <dbReference type="ARBA" id="ARBA00023155"/>
    </source>
</evidence>
<dbReference type="SUPFAM" id="SSF57716">
    <property type="entry name" value="Glucocorticoid receptor-like (DNA-binding domain)"/>
    <property type="match status" value="2"/>
</dbReference>
<evidence type="ECO:0000313" key="12">
    <source>
        <dbReference type="Proteomes" id="UP001239994"/>
    </source>
</evidence>
<dbReference type="PROSITE" id="PS50023">
    <property type="entry name" value="LIM_DOMAIN_2"/>
    <property type="match status" value="2"/>
</dbReference>
<comment type="caution">
    <text evidence="11">The sequence shown here is derived from an EMBL/GenBank/DDBJ whole genome shotgun (WGS) entry which is preliminary data.</text>
</comment>
<dbReference type="GO" id="GO:0030182">
    <property type="term" value="P:neuron differentiation"/>
    <property type="evidence" value="ECO:0007669"/>
    <property type="project" value="TreeGrafter"/>
</dbReference>
<dbReference type="GO" id="GO:0000977">
    <property type="term" value="F:RNA polymerase II transcription regulatory region sequence-specific DNA binding"/>
    <property type="evidence" value="ECO:0007669"/>
    <property type="project" value="TreeGrafter"/>
</dbReference>
<keyword evidence="12" id="KW-1185">Reference proteome</keyword>
<keyword evidence="3 8" id="KW-0862">Zinc</keyword>
<gene>
    <name evidence="11" type="ORF">P4O66_015860</name>
</gene>
<dbReference type="SMART" id="SM00132">
    <property type="entry name" value="LIM"/>
    <property type="match status" value="2"/>
</dbReference>
<dbReference type="Proteomes" id="UP001239994">
    <property type="component" value="Unassembled WGS sequence"/>
</dbReference>
<evidence type="ECO:0000256" key="2">
    <source>
        <dbReference type="ARBA" id="ARBA00022723"/>
    </source>
</evidence>
<dbReference type="AlphaFoldDB" id="A0AAD8Z0B8"/>
<protein>
    <recommendedName>
        <fullName evidence="10">LIM zinc-binding domain-containing protein</fullName>
    </recommendedName>
</protein>
<dbReference type="EMBL" id="JAROKS010000022">
    <property type="protein sequence ID" value="KAK1788960.1"/>
    <property type="molecule type" value="Genomic_DNA"/>
</dbReference>
<dbReference type="PANTHER" id="PTHR24208">
    <property type="entry name" value="LIM/HOMEOBOX PROTEIN LHX"/>
    <property type="match status" value="1"/>
</dbReference>
<feature type="domain" description="LIM zinc-binding" evidence="10">
    <location>
        <begin position="113"/>
        <end position="175"/>
    </location>
</feature>
<dbReference type="GO" id="GO:0000981">
    <property type="term" value="F:DNA-binding transcription factor activity, RNA polymerase II-specific"/>
    <property type="evidence" value="ECO:0007669"/>
    <property type="project" value="TreeGrafter"/>
</dbReference>
<feature type="region of interest" description="Disordered" evidence="9">
    <location>
        <begin position="15"/>
        <end position="42"/>
    </location>
</feature>